<reference evidence="3 4" key="1">
    <citation type="journal article" date="2016" name="Nat. Commun.">
        <title>Thousands of microbial genomes shed light on interconnected biogeochemical processes in an aquifer system.</title>
        <authorList>
            <person name="Anantharaman K."/>
            <person name="Brown C.T."/>
            <person name="Hug L.A."/>
            <person name="Sharon I."/>
            <person name="Castelle C.J."/>
            <person name="Probst A.J."/>
            <person name="Thomas B.C."/>
            <person name="Singh A."/>
            <person name="Wilkins M.J."/>
            <person name="Karaoz U."/>
            <person name="Brodie E.L."/>
            <person name="Williams K.H."/>
            <person name="Hubbard S.S."/>
            <person name="Banfield J.F."/>
        </authorList>
    </citation>
    <scope>NUCLEOTIDE SEQUENCE [LARGE SCALE GENOMIC DNA]</scope>
</reference>
<comment type="caution">
    <text evidence="3">The sequence shown here is derived from an EMBL/GenBank/DDBJ whole genome shotgun (WGS) entry which is preliminary data.</text>
</comment>
<dbReference type="InterPro" id="IPR029058">
    <property type="entry name" value="AB_hydrolase_fold"/>
</dbReference>
<dbReference type="SUPFAM" id="SSF53474">
    <property type="entry name" value="alpha/beta-Hydrolases"/>
    <property type="match status" value="1"/>
</dbReference>
<dbReference type="InterPro" id="IPR049492">
    <property type="entry name" value="BD-FAE-like_dom"/>
</dbReference>
<evidence type="ECO:0000313" key="4">
    <source>
        <dbReference type="Proteomes" id="UP000176494"/>
    </source>
</evidence>
<evidence type="ECO:0000313" key="3">
    <source>
        <dbReference type="EMBL" id="OHA57253.1"/>
    </source>
</evidence>
<evidence type="ECO:0000256" key="1">
    <source>
        <dbReference type="ARBA" id="ARBA00022801"/>
    </source>
</evidence>
<proteinExistence type="predicted"/>
<organism evidence="3 4">
    <name type="scientific">Candidatus Vogelbacteria bacterium GWA1_51_14</name>
    <dbReference type="NCBI Taxonomy" id="1802435"/>
    <lineage>
        <taxon>Bacteria</taxon>
        <taxon>Candidatus Vogeliibacteriota</taxon>
    </lineage>
</organism>
<name>A0A1G2Q9X4_9BACT</name>
<dbReference type="GO" id="GO:0016787">
    <property type="term" value="F:hydrolase activity"/>
    <property type="evidence" value="ECO:0007669"/>
    <property type="project" value="UniProtKB-KW"/>
</dbReference>
<dbReference type="InterPro" id="IPR050300">
    <property type="entry name" value="GDXG_lipolytic_enzyme"/>
</dbReference>
<evidence type="ECO:0000259" key="2">
    <source>
        <dbReference type="Pfam" id="PF20434"/>
    </source>
</evidence>
<sequence length="330" mass="36532">MNYGKTKLITILVITVLAIGVSAGWFFWAGAELEPEDNTDPIAIDQVFEQTFTAQPEIKNQVTNTPCQADKIESIKDIQYRFIDGVKPHQLSLDLYRPADQNCHNWPVMIYVHGGGWQTGDKSEGIQAKIDYFINQGFVLVSINYRPAVGFKYPTPHQDVAAAIAWVGNNIQQYGGNPEDLSLIGFSSGADMVSLLVTNHQFLNDAGINPQNIRCAVILDAGGYNLANIINNNEIYINVFGTTTKILTAASPINYLTADKYFPYFLIVTRGNIQRINDATFFYGKLLATGHSAQLVWADSLPHLEVDEVFGTDEDNVIAPATTDFLKSCR</sequence>
<dbReference type="EMBL" id="MHTG01000018">
    <property type="protein sequence ID" value="OHA57253.1"/>
    <property type="molecule type" value="Genomic_DNA"/>
</dbReference>
<gene>
    <name evidence="3" type="ORF">A2114_02720</name>
</gene>
<protein>
    <recommendedName>
        <fullName evidence="2">BD-FAE-like domain-containing protein</fullName>
    </recommendedName>
</protein>
<dbReference type="AlphaFoldDB" id="A0A1G2Q9X4"/>
<dbReference type="PANTHER" id="PTHR48081:SF33">
    <property type="entry name" value="KYNURENINE FORMAMIDASE"/>
    <property type="match status" value="1"/>
</dbReference>
<feature type="domain" description="BD-FAE-like" evidence="2">
    <location>
        <begin position="93"/>
        <end position="268"/>
    </location>
</feature>
<keyword evidence="1" id="KW-0378">Hydrolase</keyword>
<dbReference type="PANTHER" id="PTHR48081">
    <property type="entry name" value="AB HYDROLASE SUPERFAMILY PROTEIN C4A8.06C"/>
    <property type="match status" value="1"/>
</dbReference>
<dbReference type="Proteomes" id="UP000176494">
    <property type="component" value="Unassembled WGS sequence"/>
</dbReference>
<dbReference type="STRING" id="1802435.A2114_02720"/>
<dbReference type="Gene3D" id="3.40.50.1820">
    <property type="entry name" value="alpha/beta hydrolase"/>
    <property type="match status" value="1"/>
</dbReference>
<accession>A0A1G2Q9X4</accession>
<dbReference type="Pfam" id="PF20434">
    <property type="entry name" value="BD-FAE"/>
    <property type="match status" value="1"/>
</dbReference>